<evidence type="ECO:0000259" key="2">
    <source>
        <dbReference type="Pfam" id="PF07995"/>
    </source>
</evidence>
<dbReference type="Proteomes" id="UP000037953">
    <property type="component" value="Unassembled WGS sequence"/>
</dbReference>
<evidence type="ECO:0000313" key="4">
    <source>
        <dbReference type="EMBL" id="KPE52376.1"/>
    </source>
</evidence>
<evidence type="ECO:0000256" key="1">
    <source>
        <dbReference type="ARBA" id="ARBA00022729"/>
    </source>
</evidence>
<feature type="domain" description="Secretion system C-terminal sorting" evidence="3">
    <location>
        <begin position="384"/>
        <end position="455"/>
    </location>
</feature>
<gene>
    <name evidence="4" type="ORF">AOB46_05770</name>
</gene>
<dbReference type="InterPro" id="IPR011042">
    <property type="entry name" value="6-blade_b-propeller_TolB-like"/>
</dbReference>
<reference evidence="4 5" key="1">
    <citation type="journal article" date="2015" name="Genom Data">
        <title>Draft genome sequence of a multidrug-resistant Chryseobacterium indologenes isolate from Malaysia.</title>
        <authorList>
            <person name="Yu C.Y."/>
            <person name="Ang G.Y."/>
            <person name="Cheng H.J."/>
            <person name="Cheong Y.M."/>
            <person name="Yin W.F."/>
            <person name="Chan K.G."/>
        </authorList>
    </citation>
    <scope>NUCLEOTIDE SEQUENCE [LARGE SCALE GENOMIC DNA]</scope>
    <source>
        <strain evidence="4 5">CI_885</strain>
    </source>
</reference>
<comment type="caution">
    <text evidence="4">The sequence shown here is derived from an EMBL/GenBank/DDBJ whole genome shotgun (WGS) entry which is preliminary data.</text>
</comment>
<dbReference type="SUPFAM" id="SSF50952">
    <property type="entry name" value="Soluble quinoprotein glucose dehydrogenase"/>
    <property type="match status" value="1"/>
</dbReference>
<dbReference type="AlphaFoldDB" id="A0A0N0ZWU4"/>
<dbReference type="NCBIfam" id="TIGR04183">
    <property type="entry name" value="Por_Secre_tail"/>
    <property type="match status" value="1"/>
</dbReference>
<evidence type="ECO:0000259" key="3">
    <source>
        <dbReference type="Pfam" id="PF18962"/>
    </source>
</evidence>
<dbReference type="Pfam" id="PF18962">
    <property type="entry name" value="Por_Secre_tail"/>
    <property type="match status" value="1"/>
</dbReference>
<organism evidence="4 5">
    <name type="scientific">Chryseobacterium indologenes</name>
    <name type="common">Flavobacterium indologenes</name>
    <dbReference type="NCBI Taxonomy" id="253"/>
    <lineage>
        <taxon>Bacteria</taxon>
        <taxon>Pseudomonadati</taxon>
        <taxon>Bacteroidota</taxon>
        <taxon>Flavobacteriia</taxon>
        <taxon>Flavobacteriales</taxon>
        <taxon>Weeksellaceae</taxon>
        <taxon>Chryseobacterium group</taxon>
        <taxon>Chryseobacterium</taxon>
    </lineage>
</organism>
<keyword evidence="1" id="KW-0732">Signal</keyword>
<feature type="domain" description="Glucose/Sorbosone dehydrogenase" evidence="2">
    <location>
        <begin position="30"/>
        <end position="328"/>
    </location>
</feature>
<sequence length="456" mass="49278">MKKLLFTISIFSSLMVNSQSINLEEFASGLTSPVEITNAGDSRLFVVQQNGIIKILQPNGSANGADFLNISTKVSFNGERGLLGLAFHPQYSSNGYFFVYYNNTAGNIIVARYTVSSTNPDVADPASEKILLNIPKPFDNHNGGSIHFTPDGNLWIVTGDGGSGGDPNNNAQNKNSLLGKMLRIDVNSSGPYNIPAGNPFAGAGVDGADEIWAYGLRNAWKWSFDLTSGNVMIADVGQGAIEEINRVPITQAGVNYGWRCYEGNNAYNTNGCPGMATMTFPVAVYNHSGGRCSITGGYVYRGNQYPSLQGKYFFADYCSTQIGIMNPDNSIVWTAASSGNNFSTFGQDFQKELYVAAVTSGKIFKITTGTLAVGETDYESPVRIHPNPASEKVFIEGFNEKRRSADLISTEGKIVLENAKIENDNSINITGIPTGTYYLILKSGDIKSYSQKLIVE</sequence>
<dbReference type="Gene3D" id="2.120.10.30">
    <property type="entry name" value="TolB, C-terminal domain"/>
    <property type="match status" value="1"/>
</dbReference>
<dbReference type="RefSeq" id="WP_062697189.1">
    <property type="nucleotide sequence ID" value="NZ_LJOD01000002.1"/>
</dbReference>
<evidence type="ECO:0000313" key="5">
    <source>
        <dbReference type="Proteomes" id="UP000037953"/>
    </source>
</evidence>
<proteinExistence type="predicted"/>
<name>A0A0N0ZWU4_CHRID</name>
<dbReference type="PATRIC" id="fig|253.9.peg.2468"/>
<dbReference type="OrthoDB" id="9770043at2"/>
<reference evidence="5" key="2">
    <citation type="submission" date="2015-09" db="EMBL/GenBank/DDBJ databases">
        <title>Draft genome sequence of a multidrug-resistant Chryseobacterium indologenes isolate from Malaysia.</title>
        <authorList>
            <person name="Yu C.Y."/>
            <person name="Ang G.Y."/>
            <person name="Chan K.-G."/>
        </authorList>
    </citation>
    <scope>NUCLEOTIDE SEQUENCE [LARGE SCALE GENOMIC DNA]</scope>
    <source>
        <strain evidence="5">CI_885</strain>
    </source>
</reference>
<dbReference type="Pfam" id="PF07995">
    <property type="entry name" value="GSDH"/>
    <property type="match status" value="1"/>
</dbReference>
<dbReference type="InterPro" id="IPR011041">
    <property type="entry name" value="Quinoprot_gluc/sorb_DH_b-prop"/>
</dbReference>
<dbReference type="InterPro" id="IPR026444">
    <property type="entry name" value="Secre_tail"/>
</dbReference>
<dbReference type="InterPro" id="IPR012938">
    <property type="entry name" value="Glc/Sorbosone_DH"/>
</dbReference>
<dbReference type="PANTHER" id="PTHR19328">
    <property type="entry name" value="HEDGEHOG-INTERACTING PROTEIN"/>
    <property type="match status" value="1"/>
</dbReference>
<dbReference type="PANTHER" id="PTHR19328:SF75">
    <property type="entry name" value="ALDOSE SUGAR DEHYDROGENASE YLII"/>
    <property type="match status" value="1"/>
</dbReference>
<accession>A0A0N0ZWU4</accession>
<dbReference type="EMBL" id="LJOD01000002">
    <property type="protein sequence ID" value="KPE52376.1"/>
    <property type="molecule type" value="Genomic_DNA"/>
</dbReference>
<protein>
    <submittedName>
        <fullName evidence="4">Cadherin</fullName>
    </submittedName>
</protein>